<feature type="compositionally biased region" description="Basic and acidic residues" evidence="1">
    <location>
        <begin position="44"/>
        <end position="53"/>
    </location>
</feature>
<evidence type="ECO:0000256" key="1">
    <source>
        <dbReference type="SAM" id="MobiDB-lite"/>
    </source>
</evidence>
<dbReference type="EMBL" id="JANPWB010000009">
    <property type="protein sequence ID" value="KAJ1158466.1"/>
    <property type="molecule type" value="Genomic_DNA"/>
</dbReference>
<dbReference type="AlphaFoldDB" id="A0AAV7S0A1"/>
<name>A0AAV7S0A1_PLEWA</name>
<accession>A0AAV7S0A1</accession>
<evidence type="ECO:0000313" key="2">
    <source>
        <dbReference type="EMBL" id="KAJ1158466.1"/>
    </source>
</evidence>
<reference evidence="2" key="1">
    <citation type="journal article" date="2022" name="bioRxiv">
        <title>Sequencing and chromosome-scale assembly of the giantPleurodeles waltlgenome.</title>
        <authorList>
            <person name="Brown T."/>
            <person name="Elewa A."/>
            <person name="Iarovenko S."/>
            <person name="Subramanian E."/>
            <person name="Araus A.J."/>
            <person name="Petzold A."/>
            <person name="Susuki M."/>
            <person name="Suzuki K.-i.T."/>
            <person name="Hayashi T."/>
            <person name="Toyoda A."/>
            <person name="Oliveira C."/>
            <person name="Osipova E."/>
            <person name="Leigh N.D."/>
            <person name="Simon A."/>
            <person name="Yun M.H."/>
        </authorList>
    </citation>
    <scope>NUCLEOTIDE SEQUENCE</scope>
    <source>
        <strain evidence="2">20211129_DDA</strain>
        <tissue evidence="2">Liver</tissue>
    </source>
</reference>
<comment type="caution">
    <text evidence="2">The sequence shown here is derived from an EMBL/GenBank/DDBJ whole genome shotgun (WGS) entry which is preliminary data.</text>
</comment>
<proteinExistence type="predicted"/>
<evidence type="ECO:0000313" key="3">
    <source>
        <dbReference type="Proteomes" id="UP001066276"/>
    </source>
</evidence>
<feature type="region of interest" description="Disordered" evidence="1">
    <location>
        <begin position="44"/>
        <end position="103"/>
    </location>
</feature>
<gene>
    <name evidence="2" type="ORF">NDU88_011154</name>
</gene>
<organism evidence="2 3">
    <name type="scientific">Pleurodeles waltl</name>
    <name type="common">Iberian ribbed newt</name>
    <dbReference type="NCBI Taxonomy" id="8319"/>
    <lineage>
        <taxon>Eukaryota</taxon>
        <taxon>Metazoa</taxon>
        <taxon>Chordata</taxon>
        <taxon>Craniata</taxon>
        <taxon>Vertebrata</taxon>
        <taxon>Euteleostomi</taxon>
        <taxon>Amphibia</taxon>
        <taxon>Batrachia</taxon>
        <taxon>Caudata</taxon>
        <taxon>Salamandroidea</taxon>
        <taxon>Salamandridae</taxon>
        <taxon>Pleurodelinae</taxon>
        <taxon>Pleurodeles</taxon>
    </lineage>
</organism>
<protein>
    <submittedName>
        <fullName evidence="2">Uncharacterized protein</fullName>
    </submittedName>
</protein>
<keyword evidence="3" id="KW-1185">Reference proteome</keyword>
<sequence length="103" mass="10891">MRMTRHKLVEEAIGGAGAFHEDTGCSGNGADHGSLYVECEDHSGYDCDKERDNSQPGMAATREHREDSATTEDGDTGGDIGSPIGRRKQIPATIVGGTQPCGR</sequence>
<dbReference type="Proteomes" id="UP001066276">
    <property type="component" value="Chromosome 5"/>
</dbReference>